<evidence type="ECO:0000256" key="3">
    <source>
        <dbReference type="PROSITE-ProRule" id="PRU00982"/>
    </source>
</evidence>
<dbReference type="OMA" id="FPLVPKC"/>
<name>A0A200Q8J4_MACCD</name>
<dbReference type="SUPFAM" id="SSF54695">
    <property type="entry name" value="POZ domain"/>
    <property type="match status" value="1"/>
</dbReference>
<keyword evidence="2" id="KW-0833">Ubl conjugation pathway</keyword>
<dbReference type="FunCoup" id="A0A200Q8J4">
    <property type="interactions" value="19"/>
</dbReference>
<organism evidence="6 7">
    <name type="scientific">Macleaya cordata</name>
    <name type="common">Five-seeded plume-poppy</name>
    <name type="synonym">Bocconia cordata</name>
    <dbReference type="NCBI Taxonomy" id="56857"/>
    <lineage>
        <taxon>Eukaryota</taxon>
        <taxon>Viridiplantae</taxon>
        <taxon>Streptophyta</taxon>
        <taxon>Embryophyta</taxon>
        <taxon>Tracheophyta</taxon>
        <taxon>Spermatophyta</taxon>
        <taxon>Magnoliopsida</taxon>
        <taxon>Ranunculales</taxon>
        <taxon>Papaveraceae</taxon>
        <taxon>Papaveroideae</taxon>
        <taxon>Macleaya</taxon>
    </lineage>
</organism>
<dbReference type="PROSITE" id="PS51649">
    <property type="entry name" value="NPH3"/>
    <property type="match status" value="1"/>
</dbReference>
<dbReference type="InterPro" id="IPR011333">
    <property type="entry name" value="SKP1/BTB/POZ_sf"/>
</dbReference>
<feature type="domain" description="NPH3" evidence="5">
    <location>
        <begin position="210"/>
        <end position="484"/>
    </location>
</feature>
<protein>
    <submittedName>
        <fullName evidence="6">NPH3 domain</fullName>
    </submittedName>
</protein>
<accession>A0A200Q8J4</accession>
<dbReference type="Gene3D" id="3.30.710.10">
    <property type="entry name" value="Potassium Channel Kv1.1, Chain A"/>
    <property type="match status" value="1"/>
</dbReference>
<keyword evidence="7" id="KW-1185">Reference proteome</keyword>
<comment type="pathway">
    <text evidence="1">Protein modification; protein ubiquitination.</text>
</comment>
<evidence type="ECO:0000313" key="6">
    <source>
        <dbReference type="EMBL" id="OVA06707.1"/>
    </source>
</evidence>
<sequence length="614" mass="70081">MKYMKLGTRPDTFFTEEATRYDNRSIYILMRSVLFDLPVDLVIQINNTKFLLHQIQLLPKCGLLQRLCPDSNDPNEVQVELHDIPGGEEAFELCAKFCYGITINLSAHNFVPAFCAAKFLRMTESVYRGNFVLKLEAFFNSCILEGWKDSIVTLQTTAKLPEWSENLGIVRRCIDSIVEKILTHPSKVTWSYNYTRPGYAEKRHHSVPKDWWTEDISDLDIDLFRCIVTAVRSISILPSPLIGEALHVYACKWLPNTSSKSRIPESSVSQTEETMEKQRKVLESIVSMIPTDRGSVSIGFLLRLLSLANIIEANHSTKAELIRRSSRQLEEATVNDLIIPLHSSLDQHFYDIDLVGAVLESFLAQWRRQASRENGESLISIRKVGKLIDSYLQMVARDVNMPVSKIVSLAELLPEIARSDHDELYKAINIYLKEHIDISKAEKKRLCRILDCRKLSPEVCAHVARNERLPLRTVVQVLFFDQERGSKPISRKLQPTETIPKSIEHPRSVTKNEDHSKPWRGIEKQANQVKSEGQSSEIESVTKATTPSSEMKKIQQMMRRKSDSGVQPESEIKKVVKEMEIREVGVSENKLESKKETVRKSKSGGHRSHKDGNK</sequence>
<dbReference type="PANTHER" id="PTHR32370">
    <property type="entry name" value="OS12G0117600 PROTEIN"/>
    <property type="match status" value="1"/>
</dbReference>
<dbReference type="UniPathway" id="UPA00143"/>
<feature type="region of interest" description="Disordered" evidence="4">
    <location>
        <begin position="489"/>
        <end position="614"/>
    </location>
</feature>
<evidence type="ECO:0000256" key="2">
    <source>
        <dbReference type="ARBA" id="ARBA00022786"/>
    </source>
</evidence>
<proteinExistence type="inferred from homology"/>
<dbReference type="InterPro" id="IPR027356">
    <property type="entry name" value="NPH3_dom"/>
</dbReference>
<feature type="compositionally biased region" description="Basic and acidic residues" evidence="4">
    <location>
        <begin position="502"/>
        <end position="523"/>
    </location>
</feature>
<dbReference type="InterPro" id="IPR043454">
    <property type="entry name" value="NPH3/RPT2-like"/>
</dbReference>
<gene>
    <name evidence="6" type="ORF">BVC80_7011g1</name>
</gene>
<reference evidence="6 7" key="1">
    <citation type="journal article" date="2017" name="Mol. Plant">
        <title>The Genome of Medicinal Plant Macleaya cordata Provides New Insights into Benzylisoquinoline Alkaloids Metabolism.</title>
        <authorList>
            <person name="Liu X."/>
            <person name="Liu Y."/>
            <person name="Huang P."/>
            <person name="Ma Y."/>
            <person name="Qing Z."/>
            <person name="Tang Q."/>
            <person name="Cao H."/>
            <person name="Cheng P."/>
            <person name="Zheng Y."/>
            <person name="Yuan Z."/>
            <person name="Zhou Y."/>
            <person name="Liu J."/>
            <person name="Tang Z."/>
            <person name="Zhuo Y."/>
            <person name="Zhang Y."/>
            <person name="Yu L."/>
            <person name="Huang J."/>
            <person name="Yang P."/>
            <person name="Peng Q."/>
            <person name="Zhang J."/>
            <person name="Jiang W."/>
            <person name="Zhang Z."/>
            <person name="Lin K."/>
            <person name="Ro D.K."/>
            <person name="Chen X."/>
            <person name="Xiong X."/>
            <person name="Shang Y."/>
            <person name="Huang S."/>
            <person name="Zeng J."/>
        </authorList>
    </citation>
    <scope>NUCLEOTIDE SEQUENCE [LARGE SCALE GENOMIC DNA]</scope>
    <source>
        <strain evidence="7">cv. BLH2017</strain>
        <tissue evidence="6">Root</tissue>
    </source>
</reference>
<evidence type="ECO:0000256" key="1">
    <source>
        <dbReference type="ARBA" id="ARBA00004906"/>
    </source>
</evidence>
<feature type="compositionally biased region" description="Basic residues" evidence="4">
    <location>
        <begin position="600"/>
        <end position="614"/>
    </location>
</feature>
<evidence type="ECO:0000313" key="7">
    <source>
        <dbReference type="Proteomes" id="UP000195402"/>
    </source>
</evidence>
<feature type="compositionally biased region" description="Polar residues" evidence="4">
    <location>
        <begin position="525"/>
        <end position="549"/>
    </location>
</feature>
<dbReference type="GO" id="GO:0016567">
    <property type="term" value="P:protein ubiquitination"/>
    <property type="evidence" value="ECO:0007669"/>
    <property type="project" value="UniProtKB-UniPathway"/>
</dbReference>
<comment type="caution">
    <text evidence="6">The sequence shown here is derived from an EMBL/GenBank/DDBJ whole genome shotgun (WGS) entry which is preliminary data.</text>
</comment>
<dbReference type="Pfam" id="PF03000">
    <property type="entry name" value="NPH3"/>
    <property type="match status" value="1"/>
</dbReference>
<comment type="similarity">
    <text evidence="3">Belongs to the NPH3 family.</text>
</comment>
<evidence type="ECO:0000259" key="5">
    <source>
        <dbReference type="PROSITE" id="PS51649"/>
    </source>
</evidence>
<feature type="compositionally biased region" description="Basic and acidic residues" evidence="4">
    <location>
        <begin position="570"/>
        <end position="599"/>
    </location>
</feature>
<dbReference type="AlphaFoldDB" id="A0A200Q8J4"/>
<evidence type="ECO:0000256" key="4">
    <source>
        <dbReference type="SAM" id="MobiDB-lite"/>
    </source>
</evidence>
<dbReference type="OrthoDB" id="1699162at2759"/>
<dbReference type="Proteomes" id="UP000195402">
    <property type="component" value="Unassembled WGS sequence"/>
</dbReference>
<dbReference type="InParanoid" id="A0A200Q8J4"/>
<dbReference type="EMBL" id="MVGT01002743">
    <property type="protein sequence ID" value="OVA06707.1"/>
    <property type="molecule type" value="Genomic_DNA"/>
</dbReference>